<keyword evidence="4" id="KW-1185">Reference proteome</keyword>
<dbReference type="InterPro" id="IPR036291">
    <property type="entry name" value="NAD(P)-bd_dom_sf"/>
</dbReference>
<name>A0AAX4KTI7_9TREE</name>
<keyword evidence="2" id="KW-0560">Oxidoreductase</keyword>
<evidence type="ECO:0000256" key="1">
    <source>
        <dbReference type="ARBA" id="ARBA00006484"/>
    </source>
</evidence>
<dbReference type="InterPro" id="IPR002347">
    <property type="entry name" value="SDR_fam"/>
</dbReference>
<proteinExistence type="inferred from homology"/>
<dbReference type="Pfam" id="PF00106">
    <property type="entry name" value="adh_short"/>
    <property type="match status" value="1"/>
</dbReference>
<evidence type="ECO:0000313" key="3">
    <source>
        <dbReference type="EMBL" id="WWD09726.1"/>
    </source>
</evidence>
<dbReference type="PANTHER" id="PTHR43669">
    <property type="entry name" value="5-KETO-D-GLUCONATE 5-REDUCTASE"/>
    <property type="match status" value="1"/>
</dbReference>
<dbReference type="Gene3D" id="3.40.50.720">
    <property type="entry name" value="NAD(P)-binding Rossmann-like Domain"/>
    <property type="match status" value="1"/>
</dbReference>
<evidence type="ECO:0000256" key="2">
    <source>
        <dbReference type="ARBA" id="ARBA00023002"/>
    </source>
</evidence>
<comment type="similarity">
    <text evidence="1">Belongs to the short-chain dehydrogenases/reductases (SDR) family.</text>
</comment>
<dbReference type="GeneID" id="91106655"/>
<dbReference type="EMBL" id="CP144091">
    <property type="protein sequence ID" value="WWD09726.1"/>
    <property type="molecule type" value="Genomic_DNA"/>
</dbReference>
<accession>A0AAX4KTI7</accession>
<reference evidence="3 4" key="1">
    <citation type="submission" date="2024-01" db="EMBL/GenBank/DDBJ databases">
        <title>Comparative genomics of Cryptococcus and Kwoniella reveals pathogenesis evolution and contrasting modes of karyotype evolution via chromosome fusion or intercentromeric recombination.</title>
        <authorList>
            <person name="Coelho M.A."/>
            <person name="David-Palma M."/>
            <person name="Shea T."/>
            <person name="Bowers K."/>
            <person name="McGinley-Smith S."/>
            <person name="Mohammad A.W."/>
            <person name="Gnirke A."/>
            <person name="Yurkov A.M."/>
            <person name="Nowrousian M."/>
            <person name="Sun S."/>
            <person name="Cuomo C.A."/>
            <person name="Heitman J."/>
        </authorList>
    </citation>
    <scope>NUCLEOTIDE SEQUENCE [LARGE SCALE GENOMIC DNA]</scope>
    <source>
        <strain evidence="3 4">PYCC6329</strain>
    </source>
</reference>
<dbReference type="AlphaFoldDB" id="A0AAX4KTI7"/>
<gene>
    <name evidence="3" type="ORF">V865_007854</name>
</gene>
<dbReference type="PANTHER" id="PTHR43669:SF4">
    <property type="entry name" value="SHORT-CHAIN DEHYDROGENASE"/>
    <property type="match status" value="1"/>
</dbReference>
<dbReference type="SUPFAM" id="SSF51735">
    <property type="entry name" value="NAD(P)-binding Rossmann-fold domains"/>
    <property type="match status" value="1"/>
</dbReference>
<evidence type="ECO:0000313" key="4">
    <source>
        <dbReference type="Proteomes" id="UP001358614"/>
    </source>
</evidence>
<protein>
    <recommendedName>
        <fullName evidence="5">Short-chain dehydrogenase</fullName>
    </recommendedName>
</protein>
<dbReference type="KEGG" id="ker:91106655"/>
<sequence length="211" mass="22920">MSKIAIIFGLGPRIGQPAATKFHNAGYKVATVARTPRTSSTDDFLHLTADLNDPSTVKAIFDKVESHWGKSPDVVIYNAGALIPTPTNPLSAKMDDFVKSFNVNTFTPYSAASIAYERNHAVTFLLTGNAFNTLVNPRFTTQGVGKSATAHWIQAAAIAEGLRPARFYYCDQRTPEGEPCYTGLKGDAHADLFLKLAEDPEQGEPIVVFRA</sequence>
<dbReference type="RefSeq" id="XP_066087693.1">
    <property type="nucleotide sequence ID" value="XM_066231596.1"/>
</dbReference>
<evidence type="ECO:0008006" key="5">
    <source>
        <dbReference type="Google" id="ProtNLM"/>
    </source>
</evidence>
<dbReference type="GO" id="GO:0016491">
    <property type="term" value="F:oxidoreductase activity"/>
    <property type="evidence" value="ECO:0007669"/>
    <property type="project" value="UniProtKB-KW"/>
</dbReference>
<organism evidence="3 4">
    <name type="scientific">Kwoniella europaea PYCC6329</name>
    <dbReference type="NCBI Taxonomy" id="1423913"/>
    <lineage>
        <taxon>Eukaryota</taxon>
        <taxon>Fungi</taxon>
        <taxon>Dikarya</taxon>
        <taxon>Basidiomycota</taxon>
        <taxon>Agaricomycotina</taxon>
        <taxon>Tremellomycetes</taxon>
        <taxon>Tremellales</taxon>
        <taxon>Cryptococcaceae</taxon>
        <taxon>Kwoniella</taxon>
    </lineage>
</organism>
<dbReference type="Proteomes" id="UP001358614">
    <property type="component" value="Chromosome 3"/>
</dbReference>